<dbReference type="OrthoDB" id="629215at2"/>
<proteinExistence type="predicted"/>
<name>A0A563U2M9_9SPHI</name>
<evidence type="ECO:0000313" key="3">
    <source>
        <dbReference type="Proteomes" id="UP000318010"/>
    </source>
</evidence>
<sequence length="384" mass="42760">MIDRIRLSLLKISVFVVLAFSTATASAQLSASLPYKDNAIDSLSANSSYIDEQAFTASKAAKLSSIFDDVNENSLQKKVSVSLNNSRDRRQLMDYLKQLEIGDNNAAGNEARNKTLFKFANLFARLKLYPLAMKCFFKTLQKDKKLKDNEEAAAVDSLEIDTSQNTDLPINTKDDSLAYVQSLQVRSDKSKRTTYENISGTFNDGKQAVAYALLFHVKQPSPGKKKVHVLAYTGHTYITLIKYNTDSTYVSCSFGFYPKKDHLFSATPWFPSTSSQFKNDAGHKWDEIIGKFISRKSFEKILKLTKEYNDVDYHLSYNNCTDFSLQAAGVAGISISNTDGKWFMGHGNNPGVTGQSILQGGYGTTDKQPVTTLFKSLNTSVTEK</sequence>
<feature type="signal peptide" evidence="1">
    <location>
        <begin position="1"/>
        <end position="27"/>
    </location>
</feature>
<evidence type="ECO:0008006" key="4">
    <source>
        <dbReference type="Google" id="ProtNLM"/>
    </source>
</evidence>
<organism evidence="2 3">
    <name type="scientific">Mucilaginibacter achroorhodeus</name>
    <dbReference type="NCBI Taxonomy" id="2599294"/>
    <lineage>
        <taxon>Bacteria</taxon>
        <taxon>Pseudomonadati</taxon>
        <taxon>Bacteroidota</taxon>
        <taxon>Sphingobacteriia</taxon>
        <taxon>Sphingobacteriales</taxon>
        <taxon>Sphingobacteriaceae</taxon>
        <taxon>Mucilaginibacter</taxon>
    </lineage>
</organism>
<evidence type="ECO:0000313" key="2">
    <source>
        <dbReference type="EMBL" id="TWR25594.1"/>
    </source>
</evidence>
<evidence type="ECO:0000256" key="1">
    <source>
        <dbReference type="SAM" id="SignalP"/>
    </source>
</evidence>
<dbReference type="Proteomes" id="UP000318010">
    <property type="component" value="Unassembled WGS sequence"/>
</dbReference>
<feature type="chain" id="PRO_5022091350" description="DUF4105 domain-containing protein" evidence="1">
    <location>
        <begin position="28"/>
        <end position="384"/>
    </location>
</feature>
<accession>A0A563U2M9</accession>
<keyword evidence="3" id="KW-1185">Reference proteome</keyword>
<protein>
    <recommendedName>
        <fullName evidence="4">DUF4105 domain-containing protein</fullName>
    </recommendedName>
</protein>
<dbReference type="EMBL" id="VOEI01000004">
    <property type="protein sequence ID" value="TWR25594.1"/>
    <property type="molecule type" value="Genomic_DNA"/>
</dbReference>
<comment type="caution">
    <text evidence="2">The sequence shown here is derived from an EMBL/GenBank/DDBJ whole genome shotgun (WGS) entry which is preliminary data.</text>
</comment>
<reference evidence="2 3" key="1">
    <citation type="submission" date="2019-07" db="EMBL/GenBank/DDBJ databases">
        <authorList>
            <person name="Kim J."/>
        </authorList>
    </citation>
    <scope>NUCLEOTIDE SEQUENCE [LARGE SCALE GENOMIC DNA]</scope>
    <source>
        <strain evidence="2 3">MJ1a</strain>
    </source>
</reference>
<dbReference type="AlphaFoldDB" id="A0A563U2M9"/>
<dbReference type="RefSeq" id="WP_146272159.1">
    <property type="nucleotide sequence ID" value="NZ_VOEI01000004.1"/>
</dbReference>
<keyword evidence="1" id="KW-0732">Signal</keyword>
<gene>
    <name evidence="2" type="ORF">FPZ42_13450</name>
</gene>